<dbReference type="EMBL" id="WIGM01001883">
    <property type="protein sequence ID" value="KAF6787306.1"/>
    <property type="molecule type" value="Genomic_DNA"/>
</dbReference>
<keyword evidence="2" id="KW-1185">Reference proteome</keyword>
<sequence>MISTMSDPVPFDYSDVDVVNAVITYDAEAWHDFVKTIGFRRPEKPLVYENLTLLQRVPEKNKVSPGLLDPSNTQKTIVRVQEKLKDTNNDRYEQLKVLDLLEGLRRLFSQVLPRIREGGDRTHKETLMWRMEVLNAAQWCWAWKDAK</sequence>
<comment type="caution">
    <text evidence="1">The sequence shown here is derived from an EMBL/GenBank/DDBJ whole genome shotgun (WGS) entry which is preliminary data.</text>
</comment>
<organism evidence="1 2">
    <name type="scientific">Colletotrichum musicola</name>
    <dbReference type="NCBI Taxonomy" id="2175873"/>
    <lineage>
        <taxon>Eukaryota</taxon>
        <taxon>Fungi</taxon>
        <taxon>Dikarya</taxon>
        <taxon>Ascomycota</taxon>
        <taxon>Pezizomycotina</taxon>
        <taxon>Sordariomycetes</taxon>
        <taxon>Hypocreomycetidae</taxon>
        <taxon>Glomerellales</taxon>
        <taxon>Glomerellaceae</taxon>
        <taxon>Colletotrichum</taxon>
        <taxon>Colletotrichum orchidearum species complex</taxon>
    </lineage>
</organism>
<accession>A0A8H6INJ9</accession>
<reference evidence="1" key="1">
    <citation type="journal article" date="2020" name="Phytopathology">
        <title>Genome Sequence Resources of Colletotrichum truncatum, C. plurivorum, C. musicola, and C. sojae: Four Species Pathogenic to Soybean (Glycine max).</title>
        <authorList>
            <person name="Rogerio F."/>
            <person name="Boufleur T.R."/>
            <person name="Ciampi-Guillardi M."/>
            <person name="Sukno S.A."/>
            <person name="Thon M.R."/>
            <person name="Massola Junior N.S."/>
            <person name="Baroncelli R."/>
        </authorList>
    </citation>
    <scope>NUCLEOTIDE SEQUENCE</scope>
    <source>
        <strain evidence="1">LFN0074</strain>
    </source>
</reference>
<gene>
    <name evidence="1" type="ORF">CMUS01_16464</name>
</gene>
<proteinExistence type="predicted"/>
<evidence type="ECO:0000313" key="1">
    <source>
        <dbReference type="EMBL" id="KAF6787306.1"/>
    </source>
</evidence>
<dbReference type="Proteomes" id="UP000639643">
    <property type="component" value="Unassembled WGS sequence"/>
</dbReference>
<protein>
    <submittedName>
        <fullName evidence="1">Uncharacterized protein</fullName>
    </submittedName>
</protein>
<name>A0A8H6INJ9_9PEZI</name>
<dbReference type="AlphaFoldDB" id="A0A8H6INJ9"/>
<evidence type="ECO:0000313" key="2">
    <source>
        <dbReference type="Proteomes" id="UP000639643"/>
    </source>
</evidence>